<proteinExistence type="predicted"/>
<protein>
    <submittedName>
        <fullName evidence="1">JM26</fullName>
    </submittedName>
</protein>
<evidence type="ECO:0000313" key="4">
    <source>
        <dbReference type="Proteomes" id="UP000133219"/>
    </source>
</evidence>
<dbReference type="RefSeq" id="YP_238329.1">
    <property type="nucleotide sequence ID" value="NC_007016.1"/>
</dbReference>
<evidence type="ECO:0000313" key="3">
    <source>
        <dbReference type="Proteomes" id="UP000124292"/>
    </source>
</evidence>
<sequence length="112" mass="12003">MLFLVAIGDIFRCPPNDPVRRGFFGSFGGHRKMFPRARRATVETIFSDPLVTPEPAPPRGAPCLGAEQSVLVRTPNAGLAVPTPARKTRGTPAGFYAITLCYFGVGAPRCPC</sequence>
<dbReference type="GeneID" id="3416530"/>
<accession>G9JM34</accession>
<name>G9JM34_9GAMA</name>
<dbReference type="EMBL" id="JN885136">
    <property type="protein sequence ID" value="AEW87551.1"/>
    <property type="molecule type" value="Genomic_DNA"/>
</dbReference>
<reference evidence="3 4" key="1">
    <citation type="journal article" date="2013" name="J. Virol.">
        <title>Genomic characterization of Japanese macaque rhadinovirus, a novel herpesvirus isolated from a nonhuman primate with a spontaneous inflammatory demyelinating disease.</title>
        <authorList>
            <person name="Estep R.D."/>
            <person name="Hansen S.G."/>
            <person name="Rogers K.S."/>
            <person name="Axthelm M.K."/>
            <person name="Wong S.W."/>
        </authorList>
    </citation>
    <scope>NUCLEOTIDE SEQUENCE [LARGE SCALE GENOMIC DNA]</scope>
    <source>
        <strain evidence="2">12E2</strain>
        <strain evidence="1">3A1</strain>
    </source>
</reference>
<dbReference type="Proteomes" id="UP000133219">
    <property type="component" value="Segment"/>
</dbReference>
<dbReference type="Proteomes" id="UP000124292">
    <property type="component" value="Genome"/>
</dbReference>
<dbReference type="KEGG" id="vg:3416530"/>
<organism evidence="1 4">
    <name type="scientific">Macaca fuscata rhadinovirus</name>
    <dbReference type="NCBI Taxonomy" id="272551"/>
    <lineage>
        <taxon>Viruses</taxon>
        <taxon>Duplodnaviria</taxon>
        <taxon>Heunggongvirae</taxon>
        <taxon>Peploviricota</taxon>
        <taxon>Herviviricetes</taxon>
        <taxon>Herpesvirales</taxon>
        <taxon>Orthoherpesviridae</taxon>
        <taxon>Gammaherpesvirinae</taxon>
        <taxon>Rhadinovirus</taxon>
        <taxon>Rhadinovirus macacinegamma11</taxon>
        <taxon>macacine gammaherpesvirus 11</taxon>
    </lineage>
</organism>
<gene>
    <name evidence="1" type="ORF">JM26</name>
</gene>
<evidence type="ECO:0000313" key="1">
    <source>
        <dbReference type="EMBL" id="AEW87551.1"/>
    </source>
</evidence>
<dbReference type="EMBL" id="JN885137">
    <property type="protein sequence ID" value="AEW87721.1"/>
    <property type="molecule type" value="Genomic_DNA"/>
</dbReference>
<evidence type="ECO:0000313" key="2">
    <source>
        <dbReference type="EMBL" id="AEW87721.1"/>
    </source>
</evidence>